<organism evidence="2 4">
    <name type="scientific">Bacteroides caecimuris</name>
    <dbReference type="NCBI Taxonomy" id="1796613"/>
    <lineage>
        <taxon>Bacteria</taxon>
        <taxon>Pseudomonadati</taxon>
        <taxon>Bacteroidota</taxon>
        <taxon>Bacteroidia</taxon>
        <taxon>Bacteroidales</taxon>
        <taxon>Bacteroidaceae</taxon>
        <taxon>Bacteroides</taxon>
    </lineage>
</organism>
<keyword evidence="3" id="KW-0808">Transferase</keyword>
<name>A0A1C7GZ70_9BACE</name>
<dbReference type="OrthoDB" id="9803106at2"/>
<protein>
    <submittedName>
        <fullName evidence="3">Nucleotidyltransferase domain-containing protein</fullName>
    </submittedName>
</protein>
<dbReference type="Proteomes" id="UP000309566">
    <property type="component" value="Unassembled WGS sequence"/>
</dbReference>
<evidence type="ECO:0000313" key="4">
    <source>
        <dbReference type="Proteomes" id="UP000092631"/>
    </source>
</evidence>
<dbReference type="GO" id="GO:0016779">
    <property type="term" value="F:nucleotidyltransferase activity"/>
    <property type="evidence" value="ECO:0007669"/>
    <property type="project" value="InterPro"/>
</dbReference>
<gene>
    <name evidence="2" type="ORF">A4V03_04300</name>
    <name evidence="3" type="ORF">E5353_13055</name>
</gene>
<evidence type="ECO:0000313" key="3">
    <source>
        <dbReference type="EMBL" id="TGY31484.1"/>
    </source>
</evidence>
<dbReference type="STRING" id="1796613.A4V03_04300"/>
<dbReference type="CDD" id="cd05403">
    <property type="entry name" value="NT_KNTase_like"/>
    <property type="match status" value="1"/>
</dbReference>
<dbReference type="EMBL" id="CP015401">
    <property type="protein sequence ID" value="ANU56892.1"/>
    <property type="molecule type" value="Genomic_DNA"/>
</dbReference>
<dbReference type="PANTHER" id="PTHR33933:SF1">
    <property type="entry name" value="PROTEIN ADENYLYLTRANSFERASE MNTA-RELATED"/>
    <property type="match status" value="1"/>
</dbReference>
<dbReference type="InterPro" id="IPR052548">
    <property type="entry name" value="Type_VII_TA_antitoxin"/>
</dbReference>
<dbReference type="InterPro" id="IPR002934">
    <property type="entry name" value="Polymerase_NTP_transf_dom"/>
</dbReference>
<dbReference type="GeneID" id="82186353"/>
<feature type="domain" description="Polymerase nucleotidyl transferase" evidence="1">
    <location>
        <begin position="5"/>
        <end position="88"/>
    </location>
</feature>
<dbReference type="PANTHER" id="PTHR33933">
    <property type="entry name" value="NUCLEOTIDYLTRANSFERASE"/>
    <property type="match status" value="1"/>
</dbReference>
<dbReference type="EMBL" id="SRYX01000054">
    <property type="protein sequence ID" value="TGY31484.1"/>
    <property type="molecule type" value="Genomic_DNA"/>
</dbReference>
<dbReference type="RefSeq" id="WP_065538086.1">
    <property type="nucleotide sequence ID" value="NZ_CAPDLJ010000019.1"/>
</dbReference>
<sequence length="105" mass="12124">MKRIELIEALKNLLKCVVPNAQAILYGSEARGEARPDSDVDLLILLDKNEITPEEEEEITAPLYDMEFEQGIIISPIVMTRKRWEEAKKQTLFYYDVLKDGILLQ</sequence>
<dbReference type="Pfam" id="PF01909">
    <property type="entry name" value="NTP_transf_2"/>
    <property type="match status" value="1"/>
</dbReference>
<dbReference type="InterPro" id="IPR043519">
    <property type="entry name" value="NT_sf"/>
</dbReference>
<reference evidence="2" key="2">
    <citation type="submission" date="2017-04" db="EMBL/GenBank/DDBJ databases">
        <title>Complete Genome Sequences of Twelve Strains of a Stable Defined Moderately Diverse Mouse Microbiota 2 (sDMDMm2).</title>
        <authorList>
            <person name="Uchimura Y."/>
            <person name="Wyss M."/>
            <person name="Brugiroux S."/>
            <person name="Limenitakis J.P."/>
            <person name="Stecher B."/>
            <person name="McCoy K.D."/>
            <person name="Macpherson A.J."/>
        </authorList>
    </citation>
    <scope>NUCLEOTIDE SEQUENCE</scope>
    <source>
        <strain evidence="2">I48</strain>
    </source>
</reference>
<dbReference type="Gene3D" id="3.30.460.10">
    <property type="entry name" value="Beta Polymerase, domain 2"/>
    <property type="match status" value="1"/>
</dbReference>
<reference evidence="3 5" key="3">
    <citation type="submission" date="2019-04" db="EMBL/GenBank/DDBJ databases">
        <title>Microbes associate with the intestines of laboratory mice.</title>
        <authorList>
            <person name="Navarre W."/>
            <person name="Wong E."/>
            <person name="Huang K."/>
            <person name="Tropini C."/>
            <person name="Ng K."/>
            <person name="Yu B."/>
        </authorList>
    </citation>
    <scope>NUCLEOTIDE SEQUENCE [LARGE SCALE GENOMIC DNA]</scope>
    <source>
        <strain evidence="3 5">NM63_1-25</strain>
    </source>
</reference>
<proteinExistence type="predicted"/>
<accession>A0A1C7GZ70</accession>
<evidence type="ECO:0000259" key="1">
    <source>
        <dbReference type="Pfam" id="PF01909"/>
    </source>
</evidence>
<evidence type="ECO:0000313" key="2">
    <source>
        <dbReference type="EMBL" id="ANU56892.1"/>
    </source>
</evidence>
<keyword evidence="4" id="KW-1185">Reference proteome</keyword>
<dbReference type="SUPFAM" id="SSF81301">
    <property type="entry name" value="Nucleotidyltransferase"/>
    <property type="match status" value="1"/>
</dbReference>
<reference evidence="4" key="1">
    <citation type="submission" date="2016-04" db="EMBL/GenBank/DDBJ databases">
        <title>Complete Genome Sequences of Twelve Strains of a Stable Defined Moderately Diverse Mouse Microbiota 2 (sDMDMm2).</title>
        <authorList>
            <person name="Uchimura Y."/>
            <person name="Wyss M."/>
            <person name="Brugiroux S."/>
            <person name="Limenitakis J.P."/>
            <person name="Stecher B."/>
            <person name="McCoy K.D."/>
            <person name="Macpherson A.J."/>
        </authorList>
    </citation>
    <scope>NUCLEOTIDE SEQUENCE [LARGE SCALE GENOMIC DNA]</scope>
    <source>
        <strain evidence="4">I48</strain>
    </source>
</reference>
<dbReference type="KEGG" id="bcae:A4V03_04300"/>
<accession>A0A4S2CV16</accession>
<dbReference type="AlphaFoldDB" id="A0A1C7GZ70"/>
<dbReference type="Proteomes" id="UP000092631">
    <property type="component" value="Chromosome"/>
</dbReference>
<evidence type="ECO:0000313" key="5">
    <source>
        <dbReference type="Proteomes" id="UP000309566"/>
    </source>
</evidence>